<reference evidence="11 12" key="1">
    <citation type="submission" date="2019-07" db="EMBL/GenBank/DDBJ databases">
        <title>Salinicoccus cyprini sp. nov., isolated from gastro-intestinal tract of mirror carp, Cyprinus carpio var. specularis, collected from Gobind Sagar Reservoir, Himachal Pradesh, India.</title>
        <authorList>
            <person name="Talwar C."/>
            <person name="Singh A.K."/>
            <person name="Lal R."/>
            <person name="Negi R.K."/>
        </authorList>
    </citation>
    <scope>NUCLEOTIDE SEQUENCE [LARGE SCALE GENOMIC DNA]</scope>
    <source>
        <strain evidence="11 12">CT19</strain>
    </source>
</reference>
<comment type="subcellular location">
    <subcellularLocation>
        <location evidence="1">Cell membrane</location>
        <topology evidence="1">Single-pass membrane protein</topology>
    </subcellularLocation>
</comment>
<dbReference type="InterPro" id="IPR041489">
    <property type="entry name" value="PDZ_6"/>
</dbReference>
<dbReference type="GO" id="GO:0030288">
    <property type="term" value="C:outer membrane-bounded periplasmic space"/>
    <property type="evidence" value="ECO:0007669"/>
    <property type="project" value="TreeGrafter"/>
</dbReference>
<dbReference type="PANTHER" id="PTHR32060">
    <property type="entry name" value="TAIL-SPECIFIC PROTEASE"/>
    <property type="match status" value="1"/>
</dbReference>
<feature type="compositionally biased region" description="Basic and acidic residues" evidence="8">
    <location>
        <begin position="498"/>
        <end position="514"/>
    </location>
</feature>
<dbReference type="Proteomes" id="UP000315103">
    <property type="component" value="Unassembled WGS sequence"/>
</dbReference>
<feature type="domain" description="PDZ" evidence="10">
    <location>
        <begin position="110"/>
        <end position="178"/>
    </location>
</feature>
<keyword evidence="4 7" id="KW-0645">Protease</keyword>
<gene>
    <name evidence="11" type="ORF">FO441_04665</name>
</gene>
<dbReference type="Pfam" id="PF22694">
    <property type="entry name" value="CtpB_N-like"/>
    <property type="match status" value="1"/>
</dbReference>
<dbReference type="PANTHER" id="PTHR32060:SF30">
    <property type="entry name" value="CARBOXY-TERMINAL PROCESSING PROTEASE CTPA"/>
    <property type="match status" value="1"/>
</dbReference>
<organism evidence="11 12">
    <name type="scientific">Salinicoccus cyprini</name>
    <dbReference type="NCBI Taxonomy" id="2493691"/>
    <lineage>
        <taxon>Bacteria</taxon>
        <taxon>Bacillati</taxon>
        <taxon>Bacillota</taxon>
        <taxon>Bacilli</taxon>
        <taxon>Bacillales</taxon>
        <taxon>Staphylococcaceae</taxon>
        <taxon>Salinicoccus</taxon>
    </lineage>
</organism>
<dbReference type="InterPro" id="IPR004447">
    <property type="entry name" value="Peptidase_S41A"/>
</dbReference>
<dbReference type="SMART" id="SM00245">
    <property type="entry name" value="TSPc"/>
    <property type="match status" value="1"/>
</dbReference>
<dbReference type="FunFam" id="2.30.42.10:FF:000063">
    <property type="entry name" value="Peptidase, S41 family"/>
    <property type="match status" value="1"/>
</dbReference>
<keyword evidence="5 7" id="KW-0378">Hydrolase</keyword>
<sequence length="525" mass="58320">MSEENERHESRFGEGRRININFFWFIVIILTSIIATAVITALSLEAGSEKAVNVGTDTRSEFAKLYNVYDTINANYYEEVDREALIESSIQGMVEGLDDPYSEYMNNEELAQFQESVTGDFEGIGAEVMQEGNRVIITSPMRGSPAEEAGLEPGDEIIAVDGESIEGWTTQEAVQLIRGEKGTDVVLTIVRGEGDPMEVTITRDTIHLDSVTYEEVEGVGHISINRFQEGTTEEFENMLNTASEDGVEDIIIDFRYNPGGLLDEAVSMINQFIGQNETVLYLEDNGGERTEIKTSDEKNPNTDDFNVHILINEGSASASEVFAGALDDLTDATIAGTQSFGKGVVQRTVELGDDSLLKYTNTKWLTPDGSWVHGEGITPDVQLVNPDYYRVEMLNPEEVYTEDVSNETVPSIKVALDTLGYEVDDFNETFDASLTEAVESFQADHDLEQSGDVTGETSTALMSDLRDYINSNDAQLNYLIDYINGDYTEKEIEAYADERAQHLEIEERENHAEQDAGNEEEPTEE</sequence>
<dbReference type="SUPFAM" id="SSF47090">
    <property type="entry name" value="PGBD-like"/>
    <property type="match status" value="1"/>
</dbReference>
<keyword evidence="6 7" id="KW-0720">Serine protease</keyword>
<dbReference type="EMBL" id="VMSJ01000001">
    <property type="protein sequence ID" value="TVT29579.1"/>
    <property type="molecule type" value="Genomic_DNA"/>
</dbReference>
<dbReference type="InterPro" id="IPR005151">
    <property type="entry name" value="Tail-specific_protease"/>
</dbReference>
<evidence type="ECO:0000256" key="5">
    <source>
        <dbReference type="ARBA" id="ARBA00022801"/>
    </source>
</evidence>
<evidence type="ECO:0000313" key="11">
    <source>
        <dbReference type="EMBL" id="TVT29579.1"/>
    </source>
</evidence>
<dbReference type="Gene3D" id="1.10.101.10">
    <property type="entry name" value="PGBD-like superfamily/PGBD"/>
    <property type="match status" value="1"/>
</dbReference>
<dbReference type="Gene3D" id="3.90.226.10">
    <property type="entry name" value="2-enoyl-CoA Hydratase, Chain A, domain 1"/>
    <property type="match status" value="1"/>
</dbReference>
<evidence type="ECO:0000256" key="9">
    <source>
        <dbReference type="SAM" id="Phobius"/>
    </source>
</evidence>
<keyword evidence="9" id="KW-0472">Membrane</keyword>
<evidence type="ECO:0000313" key="12">
    <source>
        <dbReference type="Proteomes" id="UP000315103"/>
    </source>
</evidence>
<keyword evidence="9" id="KW-1133">Transmembrane helix</keyword>
<proteinExistence type="inferred from homology"/>
<evidence type="ECO:0000256" key="4">
    <source>
        <dbReference type="ARBA" id="ARBA00022670"/>
    </source>
</evidence>
<comment type="caution">
    <text evidence="11">The sequence shown here is derived from an EMBL/GenBank/DDBJ whole genome shotgun (WGS) entry which is preliminary data.</text>
</comment>
<dbReference type="CDD" id="cd07560">
    <property type="entry name" value="Peptidase_S41_CPP"/>
    <property type="match status" value="1"/>
</dbReference>
<dbReference type="RefSeq" id="WP_145286465.1">
    <property type="nucleotide sequence ID" value="NZ_VMSJ01000001.1"/>
</dbReference>
<dbReference type="Pfam" id="PF03572">
    <property type="entry name" value="Peptidase_S41"/>
    <property type="match status" value="1"/>
</dbReference>
<dbReference type="InterPro" id="IPR001478">
    <property type="entry name" value="PDZ"/>
</dbReference>
<dbReference type="InterPro" id="IPR029045">
    <property type="entry name" value="ClpP/crotonase-like_dom_sf"/>
</dbReference>
<dbReference type="SUPFAM" id="SSF50156">
    <property type="entry name" value="PDZ domain-like"/>
    <property type="match status" value="1"/>
</dbReference>
<dbReference type="InterPro" id="IPR036034">
    <property type="entry name" value="PDZ_sf"/>
</dbReference>
<dbReference type="NCBIfam" id="TIGR00225">
    <property type="entry name" value="prc"/>
    <property type="match status" value="1"/>
</dbReference>
<evidence type="ECO:0000256" key="8">
    <source>
        <dbReference type="SAM" id="MobiDB-lite"/>
    </source>
</evidence>
<evidence type="ECO:0000256" key="3">
    <source>
        <dbReference type="ARBA" id="ARBA00022029"/>
    </source>
</evidence>
<comment type="similarity">
    <text evidence="2 7">Belongs to the peptidase S41A family.</text>
</comment>
<evidence type="ECO:0000256" key="2">
    <source>
        <dbReference type="ARBA" id="ARBA00009179"/>
    </source>
</evidence>
<feature type="transmembrane region" description="Helical" evidence="9">
    <location>
        <begin position="21"/>
        <end position="44"/>
    </location>
</feature>
<dbReference type="Pfam" id="PF17820">
    <property type="entry name" value="PDZ_6"/>
    <property type="match status" value="1"/>
</dbReference>
<dbReference type="Gene3D" id="2.30.42.10">
    <property type="match status" value="1"/>
</dbReference>
<name>A0A558AZ80_9STAP</name>
<dbReference type="GO" id="GO:0008236">
    <property type="term" value="F:serine-type peptidase activity"/>
    <property type="evidence" value="ECO:0007669"/>
    <property type="project" value="UniProtKB-KW"/>
</dbReference>
<dbReference type="InterPro" id="IPR002477">
    <property type="entry name" value="Peptidoglycan-bd-like"/>
</dbReference>
<keyword evidence="9" id="KW-0812">Transmembrane</keyword>
<feature type="region of interest" description="Disordered" evidence="8">
    <location>
        <begin position="498"/>
        <end position="525"/>
    </location>
</feature>
<dbReference type="AlphaFoldDB" id="A0A558AZ80"/>
<dbReference type="InterPro" id="IPR055210">
    <property type="entry name" value="CtpA/B_N"/>
</dbReference>
<dbReference type="FunFam" id="3.30.750.44:FF:000001">
    <property type="entry name" value="S41 family peptidase"/>
    <property type="match status" value="1"/>
</dbReference>
<evidence type="ECO:0000259" key="10">
    <source>
        <dbReference type="PROSITE" id="PS50106"/>
    </source>
</evidence>
<evidence type="ECO:0000256" key="7">
    <source>
        <dbReference type="RuleBase" id="RU004404"/>
    </source>
</evidence>
<dbReference type="SMART" id="SM00228">
    <property type="entry name" value="PDZ"/>
    <property type="match status" value="1"/>
</dbReference>
<dbReference type="GO" id="GO:0004175">
    <property type="term" value="F:endopeptidase activity"/>
    <property type="evidence" value="ECO:0007669"/>
    <property type="project" value="TreeGrafter"/>
</dbReference>
<dbReference type="GO" id="GO:0005886">
    <property type="term" value="C:plasma membrane"/>
    <property type="evidence" value="ECO:0007669"/>
    <property type="project" value="UniProtKB-SubCell"/>
</dbReference>
<dbReference type="SUPFAM" id="SSF52096">
    <property type="entry name" value="ClpP/crotonase"/>
    <property type="match status" value="1"/>
</dbReference>
<dbReference type="PROSITE" id="PS50106">
    <property type="entry name" value="PDZ"/>
    <property type="match status" value="1"/>
</dbReference>
<dbReference type="OrthoDB" id="9812068at2"/>
<protein>
    <recommendedName>
        <fullName evidence="3">Probable CtpA-like serine protease</fullName>
    </recommendedName>
</protein>
<dbReference type="Gene3D" id="3.30.750.44">
    <property type="match status" value="1"/>
</dbReference>
<accession>A0A558AZ80</accession>
<dbReference type="Pfam" id="PF01471">
    <property type="entry name" value="PG_binding_1"/>
    <property type="match status" value="1"/>
</dbReference>
<keyword evidence="12" id="KW-1185">Reference proteome</keyword>
<feature type="compositionally biased region" description="Acidic residues" evidence="8">
    <location>
        <begin position="516"/>
        <end position="525"/>
    </location>
</feature>
<dbReference type="InterPro" id="IPR036365">
    <property type="entry name" value="PGBD-like_sf"/>
</dbReference>
<dbReference type="InterPro" id="IPR036366">
    <property type="entry name" value="PGBDSf"/>
</dbReference>
<dbReference type="GO" id="GO:0006508">
    <property type="term" value="P:proteolysis"/>
    <property type="evidence" value="ECO:0007669"/>
    <property type="project" value="UniProtKB-KW"/>
</dbReference>
<dbReference type="GO" id="GO:0007165">
    <property type="term" value="P:signal transduction"/>
    <property type="evidence" value="ECO:0007669"/>
    <property type="project" value="TreeGrafter"/>
</dbReference>
<evidence type="ECO:0000256" key="1">
    <source>
        <dbReference type="ARBA" id="ARBA00004162"/>
    </source>
</evidence>
<dbReference type="CDD" id="cd06782">
    <property type="entry name" value="cpPDZ_CPP-like"/>
    <property type="match status" value="1"/>
</dbReference>
<evidence type="ECO:0000256" key="6">
    <source>
        <dbReference type="ARBA" id="ARBA00022825"/>
    </source>
</evidence>